<dbReference type="EMBL" id="WWCX01000001">
    <property type="protein sequence ID" value="MYM92625.1"/>
    <property type="molecule type" value="Genomic_DNA"/>
</dbReference>
<organism evidence="1 2">
    <name type="scientific">Duganella vulcania</name>
    <dbReference type="NCBI Taxonomy" id="2692166"/>
    <lineage>
        <taxon>Bacteria</taxon>
        <taxon>Pseudomonadati</taxon>
        <taxon>Pseudomonadota</taxon>
        <taxon>Betaproteobacteria</taxon>
        <taxon>Burkholderiales</taxon>
        <taxon>Oxalobacteraceae</taxon>
        <taxon>Telluria group</taxon>
        <taxon>Duganella</taxon>
    </lineage>
</organism>
<accession>A0A845GGU9</accession>
<protein>
    <submittedName>
        <fullName evidence="1">Uncharacterized protein</fullName>
    </submittedName>
</protein>
<reference evidence="1" key="1">
    <citation type="submission" date="2019-12" db="EMBL/GenBank/DDBJ databases">
        <title>Novel species isolated from a subtropical stream in China.</title>
        <authorList>
            <person name="Lu H."/>
        </authorList>
    </citation>
    <scope>NUCLEOTIDE SEQUENCE [LARGE SCALE GENOMIC DNA]</scope>
    <source>
        <strain evidence="1">FT81W</strain>
    </source>
</reference>
<dbReference type="RefSeq" id="WP_161081885.1">
    <property type="nucleotide sequence ID" value="NZ_WWCX01000001.1"/>
</dbReference>
<comment type="caution">
    <text evidence="1">The sequence shown here is derived from an EMBL/GenBank/DDBJ whole genome shotgun (WGS) entry which is preliminary data.</text>
</comment>
<dbReference type="AlphaFoldDB" id="A0A845GGU9"/>
<sequence length="133" mass="14385">MRMKTVDLTDAPLHYAVACMLGAQLKPNSIGAQHAYLNGKYIGGFITRTERGNVAMPHDVFAPSRVVVHGAEIGERILDDQLASLQRTETGWYAISNGDQRAVAHGETMRVAGLRAAVCAQLGETIDIPAWLV</sequence>
<proteinExistence type="predicted"/>
<evidence type="ECO:0000313" key="2">
    <source>
        <dbReference type="Proteomes" id="UP000447355"/>
    </source>
</evidence>
<name>A0A845GGU9_9BURK</name>
<gene>
    <name evidence="1" type="ORF">GTP90_01975</name>
</gene>
<dbReference type="Proteomes" id="UP000447355">
    <property type="component" value="Unassembled WGS sequence"/>
</dbReference>
<evidence type="ECO:0000313" key="1">
    <source>
        <dbReference type="EMBL" id="MYM92625.1"/>
    </source>
</evidence>